<feature type="chain" id="PRO_5019183928" evidence="1">
    <location>
        <begin position="19"/>
        <end position="210"/>
    </location>
</feature>
<evidence type="ECO:0000256" key="1">
    <source>
        <dbReference type="SAM" id="SignalP"/>
    </source>
</evidence>
<dbReference type="EMBL" id="NHYD01000604">
    <property type="protein sequence ID" value="PPQ93777.1"/>
    <property type="molecule type" value="Genomic_DNA"/>
</dbReference>
<proteinExistence type="predicted"/>
<evidence type="ECO:0000313" key="2">
    <source>
        <dbReference type="EMBL" id="PPQ93777.1"/>
    </source>
</evidence>
<dbReference type="AlphaFoldDB" id="A0A409XSU6"/>
<comment type="caution">
    <text evidence="2">The sequence shown here is derived from an EMBL/GenBank/DDBJ whole genome shotgun (WGS) entry which is preliminary data.</text>
</comment>
<feature type="signal peptide" evidence="1">
    <location>
        <begin position="1"/>
        <end position="18"/>
    </location>
</feature>
<dbReference type="OrthoDB" id="2527272at2759"/>
<evidence type="ECO:0000313" key="3">
    <source>
        <dbReference type="Proteomes" id="UP000283269"/>
    </source>
</evidence>
<dbReference type="Proteomes" id="UP000283269">
    <property type="component" value="Unassembled WGS sequence"/>
</dbReference>
<keyword evidence="3" id="KW-1185">Reference proteome</keyword>
<feature type="non-terminal residue" evidence="2">
    <location>
        <position position="1"/>
    </location>
</feature>
<dbReference type="InParanoid" id="A0A409XSU6"/>
<keyword evidence="1" id="KW-0732">Signal</keyword>
<organism evidence="2 3">
    <name type="scientific">Psilocybe cyanescens</name>
    <dbReference type="NCBI Taxonomy" id="93625"/>
    <lineage>
        <taxon>Eukaryota</taxon>
        <taxon>Fungi</taxon>
        <taxon>Dikarya</taxon>
        <taxon>Basidiomycota</taxon>
        <taxon>Agaricomycotina</taxon>
        <taxon>Agaricomycetes</taxon>
        <taxon>Agaricomycetidae</taxon>
        <taxon>Agaricales</taxon>
        <taxon>Agaricineae</taxon>
        <taxon>Strophariaceae</taxon>
        <taxon>Psilocybe</taxon>
    </lineage>
</organism>
<protein>
    <submittedName>
        <fullName evidence="2">Uncharacterized protein</fullName>
    </submittedName>
</protein>
<gene>
    <name evidence="2" type="ORF">CVT25_013582</name>
</gene>
<reference evidence="2 3" key="1">
    <citation type="journal article" date="2018" name="Evol. Lett.">
        <title>Horizontal gene cluster transfer increased hallucinogenic mushroom diversity.</title>
        <authorList>
            <person name="Reynolds H.T."/>
            <person name="Vijayakumar V."/>
            <person name="Gluck-Thaler E."/>
            <person name="Korotkin H.B."/>
            <person name="Matheny P.B."/>
            <person name="Slot J.C."/>
        </authorList>
    </citation>
    <scope>NUCLEOTIDE SEQUENCE [LARGE SCALE GENOMIC DNA]</scope>
    <source>
        <strain evidence="2 3">2631</strain>
    </source>
</reference>
<name>A0A409XSU6_PSICY</name>
<sequence>SVVLSIYFGPVILCVTLSEPGNAWLSDAWTKFDRSESTTNILRYLQSVYKTKESCHDYICIDKGCQVLQTAITNGSWDTMWKKTSRFIVDTYYYINHQANDYLCRKYCNSSLGDGSALNLVMIAYDDNGNAYAQKAFNTQVCEQLNAWLGDGSAPNLVIIAYDDNGNAYAQKTFNTQVCEQLNAWLGGFESILKCMTPGNFNWFLCTMPF</sequence>
<accession>A0A409XSU6</accession>